<dbReference type="InterPro" id="IPR004291">
    <property type="entry name" value="Transposase_IS66_central"/>
</dbReference>
<dbReference type="Pfam" id="PF03050">
    <property type="entry name" value="DDE_Tnp_IS66"/>
    <property type="match status" value="1"/>
</dbReference>
<protein>
    <submittedName>
        <fullName evidence="2">Transposase IS66 family</fullName>
    </submittedName>
</protein>
<dbReference type="STRING" id="464.Lgor_2896"/>
<reference evidence="2 3" key="1">
    <citation type="submission" date="2018-06" db="EMBL/GenBank/DDBJ databases">
        <authorList>
            <consortium name="Pathogen Informatics"/>
            <person name="Doyle S."/>
        </authorList>
    </citation>
    <scope>NUCLEOTIDE SEQUENCE [LARGE SCALE GENOMIC DNA]</scope>
    <source>
        <strain evidence="2 3">NCTC11401</strain>
    </source>
</reference>
<accession>A0A377GND9</accession>
<dbReference type="InterPro" id="IPR052344">
    <property type="entry name" value="Transposase-related"/>
</dbReference>
<evidence type="ECO:0000259" key="1">
    <source>
        <dbReference type="Pfam" id="PF03050"/>
    </source>
</evidence>
<dbReference type="EMBL" id="UGGV01000001">
    <property type="protein sequence ID" value="STO26316.1"/>
    <property type="molecule type" value="Genomic_DNA"/>
</dbReference>
<name>A0A377GND9_9GAMM</name>
<dbReference type="PANTHER" id="PTHR33678:SF1">
    <property type="entry name" value="BLL1576 PROTEIN"/>
    <property type="match status" value="1"/>
</dbReference>
<evidence type="ECO:0000313" key="3">
    <source>
        <dbReference type="Proteomes" id="UP000254374"/>
    </source>
</evidence>
<dbReference type="AlphaFoldDB" id="A0A377GND9"/>
<proteinExistence type="predicted"/>
<dbReference type="PANTHER" id="PTHR33678">
    <property type="entry name" value="BLL1576 PROTEIN"/>
    <property type="match status" value="1"/>
</dbReference>
<organism evidence="2 3">
    <name type="scientific">Fluoribacter gormanii</name>
    <dbReference type="NCBI Taxonomy" id="464"/>
    <lineage>
        <taxon>Bacteria</taxon>
        <taxon>Pseudomonadati</taxon>
        <taxon>Pseudomonadota</taxon>
        <taxon>Gammaproteobacteria</taxon>
        <taxon>Legionellales</taxon>
        <taxon>Legionellaceae</taxon>
        <taxon>Fluoribacter</taxon>
    </lineage>
</organism>
<dbReference type="RefSeq" id="WP_147285910.1">
    <property type="nucleotide sequence ID" value="NZ_UGGV01000001.1"/>
</dbReference>
<dbReference type="Proteomes" id="UP000254374">
    <property type="component" value="Unassembled WGS sequence"/>
</dbReference>
<sequence>MTEHRAEMKFCSCCQKQVTASFPSEVKAHTQYGNRVRSWIVYYQNQHLIPEDRIQQMFRDMYNLPITTASIAPFNKMAYEQLELFETKVLLRCRHRYGDKPIPQHQTSRLERIYDTVVEQALAWHESRPPLVLQKILRGRQKQRPGHNLLRRLSNHREEVLRFLHDARVPFTNNDAERDLRMVKCKQKISGGFRTAMGAEYFARIRGGISTLRKQELSIINSVEAVFSGMIPVLSGR</sequence>
<gene>
    <name evidence="2" type="ORF">NCTC11401_03170</name>
</gene>
<feature type="domain" description="Transposase IS66 central" evidence="1">
    <location>
        <begin position="134"/>
        <end position="200"/>
    </location>
</feature>
<evidence type="ECO:0000313" key="2">
    <source>
        <dbReference type="EMBL" id="STO26316.1"/>
    </source>
</evidence>